<dbReference type="SUPFAM" id="SSF53067">
    <property type="entry name" value="Actin-like ATPase domain"/>
    <property type="match status" value="1"/>
</dbReference>
<evidence type="ECO:0000256" key="3">
    <source>
        <dbReference type="ARBA" id="ARBA00023004"/>
    </source>
</evidence>
<gene>
    <name evidence="6" type="ORF">FXF49_02440</name>
</gene>
<keyword evidence="4" id="KW-0411">Iron-sulfur</keyword>
<comment type="cofactor">
    <cofactor evidence="1">
        <name>[4Fe-4S] cluster</name>
        <dbReference type="ChEBI" id="CHEBI:49883"/>
    </cofactor>
</comment>
<dbReference type="PANTHER" id="PTHR32329:SF5">
    <property type="entry name" value="ACTIVATOR OF 2-HYDROXYACYL-COA DEHYDRATASE"/>
    <property type="match status" value="1"/>
</dbReference>
<comment type="caution">
    <text evidence="6">The sequence shown here is derived from an EMBL/GenBank/DDBJ whole genome shotgun (WGS) entry which is preliminary data.</text>
</comment>
<keyword evidence="2" id="KW-0479">Metal-binding</keyword>
<dbReference type="AlphaFoldDB" id="A0A5D0ML18"/>
<accession>A0A5D0ML18</accession>
<reference evidence="6 7" key="1">
    <citation type="submission" date="2019-08" db="EMBL/GenBank/DDBJ databases">
        <title>Genomic characterization of a novel candidate phylum (ARYD3) from a high temperature, high salinity tertiary oil reservoir in north central Oklahoma, USA.</title>
        <authorList>
            <person name="Youssef N.H."/>
            <person name="Yadav A."/>
            <person name="Elshahed M.S."/>
        </authorList>
    </citation>
    <scope>NUCLEOTIDE SEQUENCE [LARGE SCALE GENOMIC DNA]</scope>
    <source>
        <strain evidence="6">ARYD1</strain>
    </source>
</reference>
<dbReference type="Proteomes" id="UP000323337">
    <property type="component" value="Unassembled WGS sequence"/>
</dbReference>
<keyword evidence="3" id="KW-0408">Iron</keyword>
<dbReference type="GO" id="GO:0051536">
    <property type="term" value="F:iron-sulfur cluster binding"/>
    <property type="evidence" value="ECO:0007669"/>
    <property type="project" value="UniProtKB-KW"/>
</dbReference>
<organism evidence="6 7">
    <name type="scientific">Flexistipes sinusarabici</name>
    <dbReference type="NCBI Taxonomy" id="2352"/>
    <lineage>
        <taxon>Bacteria</taxon>
        <taxon>Pseudomonadati</taxon>
        <taxon>Deferribacterota</taxon>
        <taxon>Deferribacteres</taxon>
        <taxon>Deferribacterales</taxon>
        <taxon>Flexistipitaceae</taxon>
        <taxon>Flexistipes</taxon>
    </lineage>
</organism>
<evidence type="ECO:0000313" key="7">
    <source>
        <dbReference type="Proteomes" id="UP000323337"/>
    </source>
</evidence>
<evidence type="ECO:0000256" key="4">
    <source>
        <dbReference type="ARBA" id="ARBA00023014"/>
    </source>
</evidence>
<dbReference type="InterPro" id="IPR051805">
    <property type="entry name" value="Dehydratase_Activator_Redct"/>
</dbReference>
<dbReference type="InterPro" id="IPR008275">
    <property type="entry name" value="CoA_E_activase_dom"/>
</dbReference>
<dbReference type="InterPro" id="IPR002731">
    <property type="entry name" value="ATPase_BadF"/>
</dbReference>
<dbReference type="CDD" id="cd24109">
    <property type="entry name" value="ASKHA_NBD_YjiL-like"/>
    <property type="match status" value="1"/>
</dbReference>
<evidence type="ECO:0000256" key="1">
    <source>
        <dbReference type="ARBA" id="ARBA00001966"/>
    </source>
</evidence>
<sequence length="247" mass="27202">MTKTGIDLGSRFVKICTENEGKLNFYKYNTIDFYKKYINRDSSGQLKIEHSLLDNSNSKITATGYGRNLMTFSNAGVISEIKAHFKGARKQIGLDDFVLIDIGGQDSKVIKAADGFIDDFIMNDKCAASTGRFLENAANILRINIDEMAVYTGNPCKFSSTCAIFSESEIIGKIAEGVSTEAISAGVNLSVARRLLPLIKRFSKNEIYGAGGVVSLYGVRYFLQELLDKEINVLENHQYNAAIGCVE</sequence>
<dbReference type="NCBIfam" id="TIGR00241">
    <property type="entry name" value="CoA_E_activ"/>
    <property type="match status" value="1"/>
</dbReference>
<feature type="domain" description="ATPase BadF/BadG/BcrA/BcrD type" evidence="5">
    <location>
        <begin position="60"/>
        <end position="245"/>
    </location>
</feature>
<dbReference type="InterPro" id="IPR043129">
    <property type="entry name" value="ATPase_NBD"/>
</dbReference>
<name>A0A5D0ML18_FLESI</name>
<protein>
    <submittedName>
        <fullName evidence="6">CoA activase</fullName>
    </submittedName>
</protein>
<evidence type="ECO:0000259" key="5">
    <source>
        <dbReference type="Pfam" id="PF01869"/>
    </source>
</evidence>
<dbReference type="Gene3D" id="3.30.420.40">
    <property type="match status" value="2"/>
</dbReference>
<dbReference type="Pfam" id="PF01869">
    <property type="entry name" value="BcrAD_BadFG"/>
    <property type="match status" value="1"/>
</dbReference>
<evidence type="ECO:0000313" key="6">
    <source>
        <dbReference type="EMBL" id="TYB34357.1"/>
    </source>
</evidence>
<evidence type="ECO:0000256" key="2">
    <source>
        <dbReference type="ARBA" id="ARBA00022723"/>
    </source>
</evidence>
<dbReference type="GO" id="GO:0046872">
    <property type="term" value="F:metal ion binding"/>
    <property type="evidence" value="ECO:0007669"/>
    <property type="project" value="UniProtKB-KW"/>
</dbReference>
<dbReference type="EMBL" id="VSIV01000060">
    <property type="protein sequence ID" value="TYB34357.1"/>
    <property type="molecule type" value="Genomic_DNA"/>
</dbReference>
<proteinExistence type="predicted"/>
<dbReference type="RefSeq" id="WP_303700327.1">
    <property type="nucleotide sequence ID" value="NZ_VSIV01000060.1"/>
</dbReference>
<dbReference type="PANTHER" id="PTHR32329">
    <property type="entry name" value="BIFUNCTIONAL PROTEIN [INCLUDES 2-HYDROXYACYL-COA DEHYDRATASE (N-TER) AND ITS ACTIVATOR DOMAIN (C_TERM)-RELATED"/>
    <property type="match status" value="1"/>
</dbReference>